<name>F6HAR4_VITVI</name>
<dbReference type="HOGENOM" id="CLU_3436930_0_0_1"/>
<dbReference type="EMBL" id="FN595506">
    <property type="protein sequence ID" value="CCB49288.1"/>
    <property type="molecule type" value="Genomic_DNA"/>
</dbReference>
<dbReference type="InParanoid" id="F6HAR4"/>
<reference evidence="2" key="1">
    <citation type="journal article" date="2007" name="Nature">
        <title>The grapevine genome sequence suggests ancestral hexaploidization in major angiosperm phyla.</title>
        <authorList>
            <consortium name="The French-Italian Public Consortium for Grapevine Genome Characterization."/>
            <person name="Jaillon O."/>
            <person name="Aury J.-M."/>
            <person name="Noel B."/>
            <person name="Policriti A."/>
            <person name="Clepet C."/>
            <person name="Casagrande A."/>
            <person name="Choisne N."/>
            <person name="Aubourg S."/>
            <person name="Vitulo N."/>
            <person name="Jubin C."/>
            <person name="Vezzi A."/>
            <person name="Legeai F."/>
            <person name="Hugueney P."/>
            <person name="Dasilva C."/>
            <person name="Horner D."/>
            <person name="Mica E."/>
            <person name="Jublot D."/>
            <person name="Poulain J."/>
            <person name="Bruyere C."/>
            <person name="Billault A."/>
            <person name="Segurens B."/>
            <person name="Gouyvenoux M."/>
            <person name="Ugarte E."/>
            <person name="Cattonaro F."/>
            <person name="Anthouard V."/>
            <person name="Vico V."/>
            <person name="Del Fabbro C."/>
            <person name="Alaux M."/>
            <person name="Di Gaspero G."/>
            <person name="Dumas V."/>
            <person name="Felice N."/>
            <person name="Paillard S."/>
            <person name="Juman I."/>
            <person name="Moroldo M."/>
            <person name="Scalabrin S."/>
            <person name="Canaguier A."/>
            <person name="Le Clainche I."/>
            <person name="Malacrida G."/>
            <person name="Durand E."/>
            <person name="Pesole G."/>
            <person name="Laucou V."/>
            <person name="Chatelet P."/>
            <person name="Merdinoglu D."/>
            <person name="Delledonne M."/>
            <person name="Pezzotti M."/>
            <person name="Lecharny A."/>
            <person name="Scarpelli C."/>
            <person name="Artiguenave F."/>
            <person name="Pe M.E."/>
            <person name="Valle G."/>
            <person name="Morgante M."/>
            <person name="Caboche M."/>
            <person name="Adam-Blondon A.-F."/>
            <person name="Weissenbach J."/>
            <person name="Quetier F."/>
            <person name="Wincker P."/>
        </authorList>
    </citation>
    <scope>NUCLEOTIDE SEQUENCE [LARGE SCALE GENOMIC DNA]</scope>
    <source>
        <strain evidence="2">cv. Pinot noir / PN40024</strain>
    </source>
</reference>
<protein>
    <submittedName>
        <fullName evidence="1">Uncharacterized protein</fullName>
    </submittedName>
</protein>
<evidence type="ECO:0000313" key="2">
    <source>
        <dbReference type="Proteomes" id="UP000009183"/>
    </source>
</evidence>
<proteinExistence type="predicted"/>
<gene>
    <name evidence="1" type="ordered locus">VIT_16s0022g01350</name>
</gene>
<evidence type="ECO:0000313" key="1">
    <source>
        <dbReference type="EMBL" id="CCB49288.1"/>
    </source>
</evidence>
<organism evidence="1 2">
    <name type="scientific">Vitis vinifera</name>
    <name type="common">Grape</name>
    <dbReference type="NCBI Taxonomy" id="29760"/>
    <lineage>
        <taxon>Eukaryota</taxon>
        <taxon>Viridiplantae</taxon>
        <taxon>Streptophyta</taxon>
        <taxon>Embryophyta</taxon>
        <taxon>Tracheophyta</taxon>
        <taxon>Spermatophyta</taxon>
        <taxon>Magnoliopsida</taxon>
        <taxon>eudicotyledons</taxon>
        <taxon>Gunneridae</taxon>
        <taxon>Pentapetalae</taxon>
        <taxon>rosids</taxon>
        <taxon>Vitales</taxon>
        <taxon>Vitaceae</taxon>
        <taxon>Viteae</taxon>
        <taxon>Vitis</taxon>
    </lineage>
</organism>
<accession>F6HAR4</accession>
<sequence length="12" mass="1409">MLSRLPLPLHMT</sequence>
<keyword evidence="2" id="KW-1185">Reference proteome</keyword>
<dbReference type="Proteomes" id="UP000009183">
    <property type="component" value="Chromosome 16"/>
</dbReference>